<protein>
    <submittedName>
        <fullName evidence="2">DUF2807 domain-containing protein</fullName>
    </submittedName>
</protein>
<dbReference type="AlphaFoldDB" id="A0A246BCN6"/>
<organism evidence="2 3">
    <name type="scientific">Kaistella haifensis DSM 19056</name>
    <dbReference type="NCBI Taxonomy" id="1450526"/>
    <lineage>
        <taxon>Bacteria</taxon>
        <taxon>Pseudomonadati</taxon>
        <taxon>Bacteroidota</taxon>
        <taxon>Flavobacteriia</taxon>
        <taxon>Flavobacteriales</taxon>
        <taxon>Weeksellaceae</taxon>
        <taxon>Chryseobacterium group</taxon>
        <taxon>Kaistella</taxon>
    </lineage>
</organism>
<feature type="domain" description="Putative auto-transporter adhesin head GIN" evidence="1">
    <location>
        <begin position="46"/>
        <end position="243"/>
    </location>
</feature>
<dbReference type="PROSITE" id="PS51257">
    <property type="entry name" value="PROKAR_LIPOPROTEIN"/>
    <property type="match status" value="1"/>
</dbReference>
<sequence>MKSFLISASVAIFVMSCDKKSDNGISFNFAPKEGQGIIKTQEFVKDFDEIKVAQSISAEVVKSDQEKVVISAPSDIIDDILVENTDGKLYIHFKPNVNISARNVAAKIFAKDFSKIEASSSADIKIKDKFTQDKTDIEVSSSAEISGDLEANDLSIEVSSSGTFSGQIWAVNLSSEVNSSGDIKISGKTKNAELDASSSGTLNAQNVIAENAEIEASSSGSVSVSVSRQLNASASSSGDISVIKKGNLNIISQKESSGGSISIQ</sequence>
<dbReference type="Proteomes" id="UP000197587">
    <property type="component" value="Unassembled WGS sequence"/>
</dbReference>
<dbReference type="InterPro" id="IPR021255">
    <property type="entry name" value="DUF2807"/>
</dbReference>
<reference evidence="2 3" key="1">
    <citation type="submission" date="2014-01" db="EMBL/GenBank/DDBJ databases">
        <authorList>
            <consortium name="Genome Consortium for Active Teaching"/>
            <person name="Sontag T.C."/>
            <person name="Newman J.D."/>
        </authorList>
    </citation>
    <scope>NUCLEOTIDE SEQUENCE [LARGE SCALE GENOMIC DNA]</scope>
    <source>
        <strain evidence="2 3">DSM 19056</strain>
    </source>
</reference>
<evidence type="ECO:0000259" key="1">
    <source>
        <dbReference type="Pfam" id="PF10988"/>
    </source>
</evidence>
<name>A0A246BCN6_9FLAO</name>
<evidence type="ECO:0000313" key="2">
    <source>
        <dbReference type="EMBL" id="OWK99442.1"/>
    </source>
</evidence>
<reference evidence="2 3" key="2">
    <citation type="submission" date="2017-05" db="EMBL/GenBank/DDBJ databases">
        <title>Genome of Chryseobacterium haifense.</title>
        <authorList>
            <person name="Newman J.D."/>
        </authorList>
    </citation>
    <scope>NUCLEOTIDE SEQUENCE [LARGE SCALE GENOMIC DNA]</scope>
    <source>
        <strain evidence="2 3">DSM 19056</strain>
    </source>
</reference>
<accession>A0A246BCN6</accession>
<evidence type="ECO:0000313" key="3">
    <source>
        <dbReference type="Proteomes" id="UP000197587"/>
    </source>
</evidence>
<dbReference type="EMBL" id="JASZ02000001">
    <property type="protein sequence ID" value="OWK99442.1"/>
    <property type="molecule type" value="Genomic_DNA"/>
</dbReference>
<dbReference type="Gene3D" id="2.160.20.120">
    <property type="match status" value="1"/>
</dbReference>
<comment type="caution">
    <text evidence="2">The sequence shown here is derived from an EMBL/GenBank/DDBJ whole genome shotgun (WGS) entry which is preliminary data.</text>
</comment>
<dbReference type="Pfam" id="PF10988">
    <property type="entry name" value="DUF2807"/>
    <property type="match status" value="1"/>
</dbReference>
<gene>
    <name evidence="2" type="ORF">AP75_00390</name>
</gene>
<keyword evidence="3" id="KW-1185">Reference proteome</keyword>
<dbReference type="RefSeq" id="WP_031501458.1">
    <property type="nucleotide sequence ID" value="NZ_JASZ02000001.1"/>
</dbReference>
<proteinExistence type="predicted"/>